<keyword evidence="5" id="KW-1185">Reference proteome</keyword>
<dbReference type="Pfam" id="PF00583">
    <property type="entry name" value="Acetyltransf_1"/>
    <property type="match status" value="1"/>
</dbReference>
<sequence length="186" mass="20451">MAASSHTTNPKTTGAASIRNACAADATAIAELGSHVFTATFAHSVQPHELQQFLEESYTAAAVAKDMEDPTRDIIVATSPDDEIIGFAYLTRGSSEPCIADIKNTVELQRIYVRPSAHGQGIGGLLAHRIENMAREQGFKKIWLGVWEENHKAIRAYQKWGYKQVGDHDFVIGPVIQTDYILLKEL</sequence>
<dbReference type="InterPro" id="IPR000182">
    <property type="entry name" value="GNAT_dom"/>
</dbReference>
<accession>A0A9P9ES18</accession>
<gene>
    <name evidence="4" type="ORF">B0J13DRAFT_556047</name>
</gene>
<name>A0A9P9ES18_9HYPO</name>
<dbReference type="AlphaFoldDB" id="A0A9P9ES18"/>
<dbReference type="PANTHER" id="PTHR43877">
    <property type="entry name" value="AMINOALKYLPHOSPHONATE N-ACETYLTRANSFERASE-RELATED-RELATED"/>
    <property type="match status" value="1"/>
</dbReference>
<feature type="domain" description="N-acetyltransferase" evidence="3">
    <location>
        <begin position="16"/>
        <end position="186"/>
    </location>
</feature>
<dbReference type="InterPro" id="IPR050832">
    <property type="entry name" value="Bact_Acetyltransf"/>
</dbReference>
<dbReference type="Proteomes" id="UP000717696">
    <property type="component" value="Unassembled WGS sequence"/>
</dbReference>
<reference evidence="4" key="1">
    <citation type="journal article" date="2021" name="Nat. Commun.">
        <title>Genetic determinants of endophytism in the Arabidopsis root mycobiome.</title>
        <authorList>
            <person name="Mesny F."/>
            <person name="Miyauchi S."/>
            <person name="Thiergart T."/>
            <person name="Pickel B."/>
            <person name="Atanasova L."/>
            <person name="Karlsson M."/>
            <person name="Huettel B."/>
            <person name="Barry K.W."/>
            <person name="Haridas S."/>
            <person name="Chen C."/>
            <person name="Bauer D."/>
            <person name="Andreopoulos W."/>
            <person name="Pangilinan J."/>
            <person name="LaButti K."/>
            <person name="Riley R."/>
            <person name="Lipzen A."/>
            <person name="Clum A."/>
            <person name="Drula E."/>
            <person name="Henrissat B."/>
            <person name="Kohler A."/>
            <person name="Grigoriev I.V."/>
            <person name="Martin F.M."/>
            <person name="Hacquard S."/>
        </authorList>
    </citation>
    <scope>NUCLEOTIDE SEQUENCE</scope>
    <source>
        <strain evidence="4">MPI-CAGE-AT-0021</strain>
    </source>
</reference>
<organism evidence="4 5">
    <name type="scientific">Dactylonectria estremocensis</name>
    <dbReference type="NCBI Taxonomy" id="1079267"/>
    <lineage>
        <taxon>Eukaryota</taxon>
        <taxon>Fungi</taxon>
        <taxon>Dikarya</taxon>
        <taxon>Ascomycota</taxon>
        <taxon>Pezizomycotina</taxon>
        <taxon>Sordariomycetes</taxon>
        <taxon>Hypocreomycetidae</taxon>
        <taxon>Hypocreales</taxon>
        <taxon>Nectriaceae</taxon>
        <taxon>Dactylonectria</taxon>
    </lineage>
</organism>
<dbReference type="Gene3D" id="3.40.630.30">
    <property type="match status" value="1"/>
</dbReference>
<dbReference type="InterPro" id="IPR016181">
    <property type="entry name" value="Acyl_CoA_acyltransferase"/>
</dbReference>
<dbReference type="PROSITE" id="PS51186">
    <property type="entry name" value="GNAT"/>
    <property type="match status" value="1"/>
</dbReference>
<evidence type="ECO:0000256" key="1">
    <source>
        <dbReference type="ARBA" id="ARBA00022679"/>
    </source>
</evidence>
<keyword evidence="1" id="KW-0808">Transferase</keyword>
<proteinExistence type="predicted"/>
<dbReference type="GO" id="GO:0016747">
    <property type="term" value="F:acyltransferase activity, transferring groups other than amino-acyl groups"/>
    <property type="evidence" value="ECO:0007669"/>
    <property type="project" value="InterPro"/>
</dbReference>
<evidence type="ECO:0000313" key="5">
    <source>
        <dbReference type="Proteomes" id="UP000717696"/>
    </source>
</evidence>
<dbReference type="SUPFAM" id="SSF55729">
    <property type="entry name" value="Acyl-CoA N-acyltransferases (Nat)"/>
    <property type="match status" value="1"/>
</dbReference>
<evidence type="ECO:0000313" key="4">
    <source>
        <dbReference type="EMBL" id="KAH7142805.1"/>
    </source>
</evidence>
<keyword evidence="2" id="KW-0012">Acyltransferase</keyword>
<protein>
    <submittedName>
        <fullName evidence="4">Acetyltransferase</fullName>
    </submittedName>
</protein>
<dbReference type="CDD" id="cd04301">
    <property type="entry name" value="NAT_SF"/>
    <property type="match status" value="1"/>
</dbReference>
<comment type="caution">
    <text evidence="4">The sequence shown here is derived from an EMBL/GenBank/DDBJ whole genome shotgun (WGS) entry which is preliminary data.</text>
</comment>
<evidence type="ECO:0000259" key="3">
    <source>
        <dbReference type="PROSITE" id="PS51186"/>
    </source>
</evidence>
<evidence type="ECO:0000256" key="2">
    <source>
        <dbReference type="ARBA" id="ARBA00023315"/>
    </source>
</evidence>
<dbReference type="OrthoDB" id="9975416at2759"/>
<dbReference type="EMBL" id="JAGMUU010000011">
    <property type="protein sequence ID" value="KAH7142805.1"/>
    <property type="molecule type" value="Genomic_DNA"/>
</dbReference>